<evidence type="ECO:0000256" key="1">
    <source>
        <dbReference type="SAM" id="Phobius"/>
    </source>
</evidence>
<reference evidence="2 3" key="1">
    <citation type="journal article" date="2023" name="Commun. Biol.">
        <title>Reorganization of the ancestral sex-determining regions during the evolution of trioecy in Pleodorina starrii.</title>
        <authorList>
            <person name="Takahashi K."/>
            <person name="Suzuki S."/>
            <person name="Kawai-Toyooka H."/>
            <person name="Yamamoto K."/>
            <person name="Hamaji T."/>
            <person name="Ootsuki R."/>
            <person name="Yamaguchi H."/>
            <person name="Kawachi M."/>
            <person name="Higashiyama T."/>
            <person name="Nozaki H."/>
        </authorList>
    </citation>
    <scope>NUCLEOTIDE SEQUENCE [LARGE SCALE GENOMIC DNA]</scope>
    <source>
        <strain evidence="2 3">NIES-4479</strain>
    </source>
</reference>
<dbReference type="Proteomes" id="UP001165080">
    <property type="component" value="Unassembled WGS sequence"/>
</dbReference>
<accession>A0A9W6BPV1</accession>
<name>A0A9W6BPV1_9CHLO</name>
<gene>
    <name evidence="2" type="primary">PLEST002889</name>
    <name evidence="2" type="ORF">PLESTB_001047200</name>
</gene>
<keyword evidence="3" id="KW-1185">Reference proteome</keyword>
<proteinExistence type="predicted"/>
<keyword evidence="1" id="KW-0812">Transmembrane</keyword>
<feature type="transmembrane region" description="Helical" evidence="1">
    <location>
        <begin position="118"/>
        <end position="140"/>
    </location>
</feature>
<dbReference type="EMBL" id="BRXU01000014">
    <property type="protein sequence ID" value="GLC55943.1"/>
    <property type="molecule type" value="Genomic_DNA"/>
</dbReference>
<keyword evidence="1" id="KW-1133">Transmembrane helix</keyword>
<evidence type="ECO:0000313" key="3">
    <source>
        <dbReference type="Proteomes" id="UP001165080"/>
    </source>
</evidence>
<dbReference type="OrthoDB" id="539231at2759"/>
<feature type="transmembrane region" description="Helical" evidence="1">
    <location>
        <begin position="82"/>
        <end position="106"/>
    </location>
</feature>
<protein>
    <submittedName>
        <fullName evidence="2">Uncharacterized protein</fullName>
    </submittedName>
</protein>
<sequence length="362" mass="39357">MARRCGCSKEAFRIILWMSWVTNMIITTIYYLLSAVTFYKLLNASQQTDLSLGVSQQTNGTASVDLSNLPHKILTIDRVWRAPLASCLLGSLLVFGFNMFSCCILVKKSVNRSGPGFGYGFMVAFCFTLAFFCLLVGLVMDSFRATVHDYLQAQSASWTKYSTELYIGAEVFAFICFVMFILFFLTLVIFQSAVTDHLGINTEMTNPYVPMADPAALGLAAAGAGLTAADGKVASSSDPQYASQYNPNDYMTMNNDQYSQYYNNQYQQGGDAYQSTTEFNANEYAYDQEQGYQAPYDSTGYAAAPAVGQAAGSATTPAYGAAPPPAYTDHSAASAAAFYGQQGAFGGPTSYTTPMPNREQQL</sequence>
<dbReference type="AlphaFoldDB" id="A0A9W6BPV1"/>
<feature type="transmembrane region" description="Helical" evidence="1">
    <location>
        <begin position="12"/>
        <end position="33"/>
    </location>
</feature>
<evidence type="ECO:0000313" key="2">
    <source>
        <dbReference type="EMBL" id="GLC55943.1"/>
    </source>
</evidence>
<keyword evidence="1" id="KW-0472">Membrane</keyword>
<comment type="caution">
    <text evidence="2">The sequence shown here is derived from an EMBL/GenBank/DDBJ whole genome shotgun (WGS) entry which is preliminary data.</text>
</comment>
<feature type="transmembrane region" description="Helical" evidence="1">
    <location>
        <begin position="165"/>
        <end position="190"/>
    </location>
</feature>
<organism evidence="2 3">
    <name type="scientific">Pleodorina starrii</name>
    <dbReference type="NCBI Taxonomy" id="330485"/>
    <lineage>
        <taxon>Eukaryota</taxon>
        <taxon>Viridiplantae</taxon>
        <taxon>Chlorophyta</taxon>
        <taxon>core chlorophytes</taxon>
        <taxon>Chlorophyceae</taxon>
        <taxon>CS clade</taxon>
        <taxon>Chlamydomonadales</taxon>
        <taxon>Volvocaceae</taxon>
        <taxon>Pleodorina</taxon>
    </lineage>
</organism>